<dbReference type="GO" id="GO:0005694">
    <property type="term" value="C:chromosome"/>
    <property type="evidence" value="ECO:0007669"/>
    <property type="project" value="UniProtKB-SubCell"/>
</dbReference>
<dbReference type="SUPFAM" id="SSF82199">
    <property type="entry name" value="SET domain"/>
    <property type="match status" value="1"/>
</dbReference>
<dbReference type="InterPro" id="IPR006560">
    <property type="entry name" value="AWS_dom"/>
</dbReference>
<evidence type="ECO:0000256" key="6">
    <source>
        <dbReference type="ARBA" id="ARBA00022691"/>
    </source>
</evidence>
<name>A0A8H4AJ51_GIGMA</name>
<evidence type="ECO:0000256" key="7">
    <source>
        <dbReference type="ARBA" id="ARBA00023242"/>
    </source>
</evidence>
<evidence type="ECO:0000256" key="1">
    <source>
        <dbReference type="ARBA" id="ARBA00004123"/>
    </source>
</evidence>
<dbReference type="InterPro" id="IPR038190">
    <property type="entry name" value="SRI_sf"/>
</dbReference>
<dbReference type="InterPro" id="IPR046341">
    <property type="entry name" value="SET_dom_sf"/>
</dbReference>
<evidence type="ECO:0000313" key="11">
    <source>
        <dbReference type="EMBL" id="KAF0501358.1"/>
    </source>
</evidence>
<evidence type="ECO:0000259" key="10">
    <source>
        <dbReference type="PROSITE" id="PS51215"/>
    </source>
</evidence>
<dbReference type="EMBL" id="WTPW01000539">
    <property type="protein sequence ID" value="KAF0501358.1"/>
    <property type="molecule type" value="Genomic_DNA"/>
</dbReference>
<evidence type="ECO:0000313" key="12">
    <source>
        <dbReference type="Proteomes" id="UP000439903"/>
    </source>
</evidence>
<feature type="domain" description="AWS" evidence="10">
    <location>
        <begin position="9"/>
        <end position="65"/>
    </location>
</feature>
<feature type="compositionally biased region" description="Basic and acidic residues" evidence="8">
    <location>
        <begin position="346"/>
        <end position="389"/>
    </location>
</feature>
<gene>
    <name evidence="11" type="ORF">F8M41_020039</name>
</gene>
<keyword evidence="6" id="KW-0949">S-adenosyl-L-methionine</keyword>
<sequence>MTTPLFSSANPTKCSCKYVPADVDNLNRVCGVDSDCVNRARFIECTPEFCSQGSYCQNRCIQNHMNALFDIIRAPNKYFGLKALKPIKKGSFIVEPIETPVEVNNLEFHMDKYMSEGLWRTYFPPSDTSEINNAAKKGRLSRFIAHSRNPNCHKQEWLVGNQTRAGIFASRDISDGDELTIDYTESSIGYGKPRKVKEHNGTDVTPEEAHPLEDNQGIFNYIGRMLQAIYRPDLAIQVLRNLEITTDENVLRKFLNLDGLKILSLWFHEHTEPKLIERIISVLEKLPLQYNDLGIMTEIKGSLQTLKINDDGLHDRITRLLEKWRKLHVPSKSTTTNSSVKSSISSDRDKQTSPRNSKDKILDRDKSHSPKKSDKVKTVETCSEKKQKTPEPSSSLGCTSLLPASTSPLQPSNEEPGSSHVTNANLKANNVELVDDAPIQPPSVTASDESSSTRTFDKDKFRGEFAAAVVEYSERFKSQIDERTLTKHVNKCIELCFGKEMRLAEVESVTSGVRNRIAKFLDEYMKKLIISIEGAKNDKEKKEKGKKKRKEREEVGDNYNSKKVKI</sequence>
<dbReference type="Pfam" id="PF00856">
    <property type="entry name" value="SET"/>
    <property type="match status" value="1"/>
</dbReference>
<dbReference type="InterPro" id="IPR001214">
    <property type="entry name" value="SET_dom"/>
</dbReference>
<comment type="caution">
    <text evidence="11">The sequence shown here is derived from an EMBL/GenBank/DDBJ whole genome shotgun (WGS) entry which is preliminary data.</text>
</comment>
<dbReference type="GO" id="GO:0032259">
    <property type="term" value="P:methylation"/>
    <property type="evidence" value="ECO:0007669"/>
    <property type="project" value="UniProtKB-KW"/>
</dbReference>
<evidence type="ECO:0000256" key="2">
    <source>
        <dbReference type="ARBA" id="ARBA00004286"/>
    </source>
</evidence>
<feature type="region of interest" description="Disordered" evidence="8">
    <location>
        <begin position="331"/>
        <end position="422"/>
    </location>
</feature>
<feature type="domain" description="SET" evidence="9">
    <location>
        <begin position="67"/>
        <end position="184"/>
    </location>
</feature>
<reference evidence="11 12" key="1">
    <citation type="journal article" date="2019" name="Environ. Microbiol.">
        <title>At the nexus of three kingdoms: the genome of the mycorrhizal fungus Gigaspora margarita provides insights into plant, endobacterial and fungal interactions.</title>
        <authorList>
            <person name="Venice F."/>
            <person name="Ghignone S."/>
            <person name="Salvioli di Fossalunga A."/>
            <person name="Amselem J."/>
            <person name="Novero M."/>
            <person name="Xianan X."/>
            <person name="Sedzielewska Toro K."/>
            <person name="Morin E."/>
            <person name="Lipzen A."/>
            <person name="Grigoriev I.V."/>
            <person name="Henrissat B."/>
            <person name="Martin F.M."/>
            <person name="Bonfante P."/>
        </authorList>
    </citation>
    <scope>NUCLEOTIDE SEQUENCE [LARGE SCALE GENOMIC DNA]</scope>
    <source>
        <strain evidence="11 12">BEG34</strain>
    </source>
</reference>
<evidence type="ECO:0000259" key="9">
    <source>
        <dbReference type="PROSITE" id="PS50280"/>
    </source>
</evidence>
<proteinExistence type="predicted"/>
<keyword evidence="7" id="KW-0539">Nucleus</keyword>
<dbReference type="GO" id="GO:0005634">
    <property type="term" value="C:nucleus"/>
    <property type="evidence" value="ECO:0007669"/>
    <property type="project" value="UniProtKB-SubCell"/>
</dbReference>
<dbReference type="Gene3D" id="1.10.1740.100">
    <property type="entry name" value="Set2, Rpb1 interacting domain"/>
    <property type="match status" value="1"/>
</dbReference>
<dbReference type="PANTHER" id="PTHR22884">
    <property type="entry name" value="SET DOMAIN PROTEINS"/>
    <property type="match status" value="1"/>
</dbReference>
<feature type="compositionally biased region" description="Polar residues" evidence="8">
    <location>
        <begin position="390"/>
        <end position="422"/>
    </location>
</feature>
<keyword evidence="5" id="KW-0808">Transferase</keyword>
<evidence type="ECO:0000256" key="4">
    <source>
        <dbReference type="ARBA" id="ARBA00022603"/>
    </source>
</evidence>
<feature type="region of interest" description="Disordered" evidence="8">
    <location>
        <begin position="537"/>
        <end position="566"/>
    </location>
</feature>
<organism evidence="11 12">
    <name type="scientific">Gigaspora margarita</name>
    <dbReference type="NCBI Taxonomy" id="4874"/>
    <lineage>
        <taxon>Eukaryota</taxon>
        <taxon>Fungi</taxon>
        <taxon>Fungi incertae sedis</taxon>
        <taxon>Mucoromycota</taxon>
        <taxon>Glomeromycotina</taxon>
        <taxon>Glomeromycetes</taxon>
        <taxon>Diversisporales</taxon>
        <taxon>Gigasporaceae</taxon>
        <taxon>Gigaspora</taxon>
    </lineage>
</organism>
<dbReference type="SMART" id="SM00317">
    <property type="entry name" value="SET"/>
    <property type="match status" value="1"/>
</dbReference>
<feature type="compositionally biased region" description="Low complexity" evidence="8">
    <location>
        <begin position="331"/>
        <end position="345"/>
    </location>
</feature>
<dbReference type="AlphaFoldDB" id="A0A8H4AJ51"/>
<comment type="subcellular location">
    <subcellularLocation>
        <location evidence="2">Chromosome</location>
    </subcellularLocation>
    <subcellularLocation>
        <location evidence="1">Nucleus</location>
    </subcellularLocation>
</comment>
<keyword evidence="4" id="KW-0489">Methyltransferase</keyword>
<evidence type="ECO:0000256" key="3">
    <source>
        <dbReference type="ARBA" id="ARBA00022454"/>
    </source>
</evidence>
<protein>
    <submittedName>
        <fullName evidence="11">SET domain-containing protein</fullName>
    </submittedName>
</protein>
<keyword evidence="12" id="KW-1185">Reference proteome</keyword>
<evidence type="ECO:0000256" key="8">
    <source>
        <dbReference type="SAM" id="MobiDB-lite"/>
    </source>
</evidence>
<dbReference type="Proteomes" id="UP000439903">
    <property type="component" value="Unassembled WGS sequence"/>
</dbReference>
<dbReference type="PROSITE" id="PS51215">
    <property type="entry name" value="AWS"/>
    <property type="match status" value="1"/>
</dbReference>
<dbReference type="PROSITE" id="PS50280">
    <property type="entry name" value="SET"/>
    <property type="match status" value="1"/>
</dbReference>
<evidence type="ECO:0000256" key="5">
    <source>
        <dbReference type="ARBA" id="ARBA00022679"/>
    </source>
</evidence>
<dbReference type="GO" id="GO:0042054">
    <property type="term" value="F:histone methyltransferase activity"/>
    <property type="evidence" value="ECO:0007669"/>
    <property type="project" value="InterPro"/>
</dbReference>
<dbReference type="Gene3D" id="2.170.270.10">
    <property type="entry name" value="SET domain"/>
    <property type="match status" value="1"/>
</dbReference>
<dbReference type="OrthoDB" id="2393013at2759"/>
<dbReference type="InterPro" id="IPR050777">
    <property type="entry name" value="SET2_Histone-Lys_MeTrsfase"/>
</dbReference>
<dbReference type="Pfam" id="PF17907">
    <property type="entry name" value="AWS"/>
    <property type="match status" value="1"/>
</dbReference>
<accession>A0A8H4AJ51</accession>
<keyword evidence="3" id="KW-0158">Chromosome</keyword>
<dbReference type="SMART" id="SM00570">
    <property type="entry name" value="AWS"/>
    <property type="match status" value="1"/>
</dbReference>